<dbReference type="Pfam" id="PF19077">
    <property type="entry name" value="Big_13"/>
    <property type="match status" value="2"/>
</dbReference>
<name>A0A3R8MQA3_9BURK</name>
<dbReference type="InterPro" id="IPR044016">
    <property type="entry name" value="Big_13"/>
</dbReference>
<reference evidence="4 5" key="1">
    <citation type="submission" date="2018-11" db="EMBL/GenBank/DDBJ databases">
        <title>Genome sequencing of Lautropia sp. KCOM 2505 (= ChDC F240).</title>
        <authorList>
            <person name="Kook J.-K."/>
            <person name="Park S.-N."/>
            <person name="Lim Y.K."/>
        </authorList>
    </citation>
    <scope>NUCLEOTIDE SEQUENCE [LARGE SCALE GENOMIC DNA]</scope>
    <source>
        <strain evidence="4 5">KCOM 2505</strain>
    </source>
</reference>
<dbReference type="RefSeq" id="WP_125096226.1">
    <property type="nucleotide sequence ID" value="NZ_RRUE01000002.1"/>
</dbReference>
<evidence type="ECO:0000259" key="3">
    <source>
        <dbReference type="Pfam" id="PF19077"/>
    </source>
</evidence>
<sequence>MARLDIQRTHDGSVEHLQLRPGENRVLVRPGQQFRLNRADVDPEQLRVLKVDSDLVIEGIPAKAAGTAAAAAEGAGEGAASEASSIVLEGYYRICSASDRCTVSVDDGTASAEAVASGELGSTGQVLADVSTQPLGALPDGNFVLYDPSFEAPILPMLGDGSAKPLLYGLGGAAVLGLALGGGGGGGGDSGLPPQGNISLTLKSGAYFNTRFPTISGTAQPGSEVQLRIDTDGDQRANVTYTTTSDTSGNWAVNLQTAKPSAGELPATGLADSNTMEVVGMHNGVQSILPQTTMTFDNTPPAEAEISPIADDNIITGGERDKGVTFSGTSEANGSVELKVGTLAPRLVAVGADGKWSATLGKADLPEADGDYTVTVTSLDAAGNRGPEATTKITMNTSGKQAIIGQIAGTDDTVNAAEAGQPIRIAGVAEAGAKLKLSIIDSNKQVTELPGEATADANGAWNADITLPATLTDGQYTLSVTSTNALGNTATGTRAFTVDKTAPNPVANLKVEGGDTIITSQEAKSGVDITGTAEAGAKVTVTVAGGKTQTATAGANGTWKVTLHDTDLPTLGKGQTVPGKLTITAEDKAGNISQPVEQALTLEGAPVDAATPKINTPGALADGWLNADDAKVPMQLSGTAGAGDTVKLSIGGFALPDVKAQANSTWEATVPASVLGRIADGAGKEITASAVTAQGGTSTGASKVTFNVDKTPPTLSSITADDGTDITAEEAANGVTFSGTTEEGSTLSGTWNGKPIPDFQAGPGGTWQFVVNASDMPKPAAGTTANATFSVTATDAAGNKSAAPVSLEVTVHGGVAPLGATTIKGPLTDDNIINSKEDDKISVSGTAQAGANIELRADTVGGKVLGTGKAGANGQWTIDNVGLSDEKLLPDGPHKLVAVATITGNPGTSTVEHTFNIDRVVDLPKVTSFNGHPSDVITDTERKNGIVLAGTGEPNSTLSLRLGDELQAGIPVNGAGNWTSKEFTKIPEASTGRSQPYTYTFTTATDAADNTQTGLGSGKITVQGPTQTATPASPAPNTTTTPAGTRSTTASSLTTDDEGSVANGPDDTGTAAAGTAASGAASAGTAGAGSTTSAGAAATTSPATGSSADNAADATVPGAAGTNSATPDTAADAPASTGPTVAGKSLSGSGTTALAGNHGSSKLSLSDLLDQGSHDMPELQGAPSAGQSAASTAAASSSAAVTSTTAGAGETGSTIVSNPVATVNTLLASQQPWEHQPTV</sequence>
<evidence type="ECO:0000313" key="4">
    <source>
        <dbReference type="EMBL" id="RRN44027.1"/>
    </source>
</evidence>
<gene>
    <name evidence="4" type="ORF">EHV23_11635</name>
</gene>
<dbReference type="Pfam" id="PF17936">
    <property type="entry name" value="Big_6"/>
    <property type="match status" value="1"/>
</dbReference>
<dbReference type="NCBIfam" id="NF033510">
    <property type="entry name" value="Ca_tandemer"/>
    <property type="match status" value="6"/>
</dbReference>
<evidence type="ECO:0000259" key="2">
    <source>
        <dbReference type="Pfam" id="PF17936"/>
    </source>
</evidence>
<feature type="domain" description="Bacterial Ig" evidence="2">
    <location>
        <begin position="524"/>
        <end position="597"/>
    </location>
</feature>
<feature type="compositionally biased region" description="Low complexity" evidence="1">
    <location>
        <begin position="1181"/>
        <end position="1191"/>
    </location>
</feature>
<feature type="compositionally biased region" description="Low complexity" evidence="1">
    <location>
        <begin position="1160"/>
        <end position="1170"/>
    </location>
</feature>
<protein>
    <submittedName>
        <fullName evidence="4">Uncharacterized protein</fullName>
    </submittedName>
</protein>
<feature type="compositionally biased region" description="Low complexity" evidence="1">
    <location>
        <begin position="1025"/>
        <end position="1052"/>
    </location>
</feature>
<dbReference type="AlphaFoldDB" id="A0A3R8MQA3"/>
<keyword evidence="5" id="KW-1185">Reference proteome</keyword>
<dbReference type="Proteomes" id="UP000270261">
    <property type="component" value="Unassembled WGS sequence"/>
</dbReference>
<evidence type="ECO:0000313" key="5">
    <source>
        <dbReference type="Proteomes" id="UP000270261"/>
    </source>
</evidence>
<proteinExistence type="predicted"/>
<feature type="region of interest" description="Disordered" evidence="1">
    <location>
        <begin position="1008"/>
        <end position="1191"/>
    </location>
</feature>
<feature type="compositionally biased region" description="Low complexity" evidence="1">
    <location>
        <begin position="1124"/>
        <end position="1137"/>
    </location>
</feature>
<dbReference type="Gene3D" id="2.60.40.10">
    <property type="entry name" value="Immunoglobulins"/>
    <property type="match status" value="8"/>
</dbReference>
<accession>A0A3R8MQA3</accession>
<dbReference type="InterPro" id="IPR013783">
    <property type="entry name" value="Ig-like_fold"/>
</dbReference>
<feature type="domain" description="Bacterial Ig-like" evidence="3">
    <location>
        <begin position="425"/>
        <end position="499"/>
    </location>
</feature>
<dbReference type="InterPro" id="IPR041498">
    <property type="entry name" value="Big_6"/>
</dbReference>
<dbReference type="EMBL" id="RRUE01000002">
    <property type="protein sequence ID" value="RRN44027.1"/>
    <property type="molecule type" value="Genomic_DNA"/>
</dbReference>
<evidence type="ECO:0000256" key="1">
    <source>
        <dbReference type="SAM" id="MobiDB-lite"/>
    </source>
</evidence>
<dbReference type="OrthoDB" id="8947266at2"/>
<feature type="compositionally biased region" description="Low complexity" evidence="1">
    <location>
        <begin position="1068"/>
        <end position="1108"/>
    </location>
</feature>
<comment type="caution">
    <text evidence="4">The sequence shown here is derived from an EMBL/GenBank/DDBJ whole genome shotgun (WGS) entry which is preliminary data.</text>
</comment>
<feature type="domain" description="Bacterial Ig-like" evidence="3">
    <location>
        <begin position="320"/>
        <end position="395"/>
    </location>
</feature>
<organism evidence="4 5">
    <name type="scientific">Lautropia dentalis</name>
    <dbReference type="NCBI Taxonomy" id="2490857"/>
    <lineage>
        <taxon>Bacteria</taxon>
        <taxon>Pseudomonadati</taxon>
        <taxon>Pseudomonadota</taxon>
        <taxon>Betaproteobacteria</taxon>
        <taxon>Burkholderiales</taxon>
        <taxon>Burkholderiaceae</taxon>
        <taxon>Lautropia</taxon>
    </lineage>
</organism>